<feature type="transmembrane region" description="Helical" evidence="10">
    <location>
        <begin position="368"/>
        <end position="389"/>
    </location>
</feature>
<feature type="transmembrane region" description="Helical" evidence="10">
    <location>
        <begin position="245"/>
        <end position="267"/>
    </location>
</feature>
<dbReference type="EMBL" id="AP019834">
    <property type="protein sequence ID" value="BBM47777.1"/>
    <property type="molecule type" value="Genomic_DNA"/>
</dbReference>
<proteinExistence type="predicted"/>
<name>A0A510K9C4_9FUSO</name>
<feature type="transmembrane region" description="Helical" evidence="10">
    <location>
        <begin position="174"/>
        <end position="194"/>
    </location>
</feature>
<feature type="transmembrane region" description="Helical" evidence="10">
    <location>
        <begin position="396"/>
        <end position="414"/>
    </location>
</feature>
<dbReference type="GO" id="GO:0015297">
    <property type="term" value="F:antiporter activity"/>
    <property type="evidence" value="ECO:0007669"/>
    <property type="project" value="UniProtKB-KW"/>
</dbReference>
<evidence type="ECO:0000256" key="8">
    <source>
        <dbReference type="ARBA" id="ARBA00023136"/>
    </source>
</evidence>
<keyword evidence="7" id="KW-0406">Ion transport</keyword>
<sequence>MKTIFKTQSNEERREMILNGKVINTLLFLSIPTLLVGIIQALIPLSDSLFLNRLTSVEVASSVTFSQPVLNIMIALSQGLGVATLVMLGRLYGKGRMLAVKETMLQIFVFSFVIGLFIIPVCVFSAFIISKYTTAEIRDNVYIYIALYSLVMPFVFLAAIYNSSKNAIGRPEVTFIRIFLLLILKIIFNSIFLYVLKMGIVGAVMASLFSYIAITIWMFYDLFLKNGDVKLDLRNYSMKLPIIKRLLNIGFPSMLNYAFLYLGFFLINKEMEKFGAIALNAQGIASNINAICFILPSSIGTTVSSMISINMGTGNVKKSKDVFKIGWRTGAILSILTIILILPISMPLVLTFTKVPKVIEIADKALHIYTYSVIGFSIFMISQGVFIALGRTKVPLIMSILRIWLLRYIFILVTQKYLGLYSIFWGNLFSNTLAGLIFFISVKSINWTKDFKNKGSNNYINLQKKSLDK</sequence>
<feature type="transmembrane region" description="Helical" evidence="10">
    <location>
        <begin position="330"/>
        <end position="348"/>
    </location>
</feature>
<evidence type="ECO:0000256" key="5">
    <source>
        <dbReference type="ARBA" id="ARBA00022692"/>
    </source>
</evidence>
<evidence type="ECO:0000256" key="4">
    <source>
        <dbReference type="ARBA" id="ARBA00022475"/>
    </source>
</evidence>
<keyword evidence="8 10" id="KW-0472">Membrane</keyword>
<evidence type="ECO:0000313" key="11">
    <source>
        <dbReference type="EMBL" id="BBM47777.1"/>
    </source>
</evidence>
<reference evidence="11 12" key="1">
    <citation type="submission" date="2019-07" db="EMBL/GenBank/DDBJ databases">
        <title>Complete Genome Sequence of Leptotrichia wadei Strain JMUB3933.</title>
        <authorList>
            <person name="Watanabe S."/>
            <person name="Cui L."/>
        </authorList>
    </citation>
    <scope>NUCLEOTIDE SEQUENCE [LARGE SCALE GENOMIC DNA]</scope>
    <source>
        <strain evidence="11 12">JMUB3933</strain>
    </source>
</reference>
<feature type="transmembrane region" description="Helical" evidence="10">
    <location>
        <begin position="420"/>
        <end position="442"/>
    </location>
</feature>
<dbReference type="InterPro" id="IPR002528">
    <property type="entry name" value="MATE_fam"/>
</dbReference>
<keyword evidence="6 10" id="KW-1133">Transmembrane helix</keyword>
<feature type="transmembrane region" description="Helical" evidence="10">
    <location>
        <begin position="141"/>
        <end position="162"/>
    </location>
</feature>
<accession>A0A510K9C4</accession>
<gene>
    <name evidence="11" type="ORF">JMUB3933_1278</name>
</gene>
<keyword evidence="3" id="KW-0050">Antiport</keyword>
<dbReference type="Pfam" id="PF01554">
    <property type="entry name" value="MatE"/>
    <property type="match status" value="2"/>
</dbReference>
<keyword evidence="5 10" id="KW-0812">Transmembrane</keyword>
<evidence type="ECO:0000256" key="7">
    <source>
        <dbReference type="ARBA" id="ARBA00023065"/>
    </source>
</evidence>
<keyword evidence="2" id="KW-0813">Transport</keyword>
<evidence type="ECO:0000256" key="2">
    <source>
        <dbReference type="ARBA" id="ARBA00022448"/>
    </source>
</evidence>
<dbReference type="GO" id="GO:0005886">
    <property type="term" value="C:plasma membrane"/>
    <property type="evidence" value="ECO:0007669"/>
    <property type="project" value="UniProtKB-SubCell"/>
</dbReference>
<dbReference type="CDD" id="cd13138">
    <property type="entry name" value="MATE_yoeA_like"/>
    <property type="match status" value="1"/>
</dbReference>
<keyword evidence="4" id="KW-1003">Cell membrane</keyword>
<feature type="transmembrane region" description="Helical" evidence="10">
    <location>
        <begin position="200"/>
        <end position="224"/>
    </location>
</feature>
<dbReference type="PIRSF" id="PIRSF006603">
    <property type="entry name" value="DinF"/>
    <property type="match status" value="1"/>
</dbReference>
<feature type="transmembrane region" description="Helical" evidence="10">
    <location>
        <begin position="105"/>
        <end position="129"/>
    </location>
</feature>
<evidence type="ECO:0000256" key="1">
    <source>
        <dbReference type="ARBA" id="ARBA00004651"/>
    </source>
</evidence>
<feature type="transmembrane region" description="Helical" evidence="10">
    <location>
        <begin position="72"/>
        <end position="93"/>
    </location>
</feature>
<dbReference type="GO" id="GO:0006811">
    <property type="term" value="P:monoatomic ion transport"/>
    <property type="evidence" value="ECO:0007669"/>
    <property type="project" value="UniProtKB-KW"/>
</dbReference>
<protein>
    <recommendedName>
        <fullName evidence="9">Multidrug-efflux transporter</fullName>
    </recommendedName>
</protein>
<dbReference type="GO" id="GO:0042910">
    <property type="term" value="F:xenobiotic transmembrane transporter activity"/>
    <property type="evidence" value="ECO:0007669"/>
    <property type="project" value="InterPro"/>
</dbReference>
<dbReference type="AlphaFoldDB" id="A0A510K9C4"/>
<evidence type="ECO:0000256" key="3">
    <source>
        <dbReference type="ARBA" id="ARBA00022449"/>
    </source>
</evidence>
<dbReference type="RefSeq" id="WP_146960994.1">
    <property type="nucleotide sequence ID" value="NZ_AP019834.1"/>
</dbReference>
<feature type="transmembrane region" description="Helical" evidence="10">
    <location>
        <begin position="21"/>
        <end position="43"/>
    </location>
</feature>
<evidence type="ECO:0000256" key="10">
    <source>
        <dbReference type="SAM" id="Phobius"/>
    </source>
</evidence>
<evidence type="ECO:0000313" key="12">
    <source>
        <dbReference type="Proteomes" id="UP000321397"/>
    </source>
</evidence>
<evidence type="ECO:0000256" key="6">
    <source>
        <dbReference type="ARBA" id="ARBA00022989"/>
    </source>
</evidence>
<feature type="transmembrane region" description="Helical" evidence="10">
    <location>
        <begin position="287"/>
        <end position="309"/>
    </location>
</feature>
<evidence type="ECO:0000256" key="9">
    <source>
        <dbReference type="ARBA" id="ARBA00031636"/>
    </source>
</evidence>
<dbReference type="InterPro" id="IPR048279">
    <property type="entry name" value="MdtK-like"/>
</dbReference>
<comment type="subcellular location">
    <subcellularLocation>
        <location evidence="1">Cell membrane</location>
        <topology evidence="1">Multi-pass membrane protein</topology>
    </subcellularLocation>
</comment>
<dbReference type="NCBIfam" id="TIGR00797">
    <property type="entry name" value="matE"/>
    <property type="match status" value="1"/>
</dbReference>
<organism evidence="11 12">
    <name type="scientific">Leptotrichia wadei</name>
    <dbReference type="NCBI Taxonomy" id="157687"/>
    <lineage>
        <taxon>Bacteria</taxon>
        <taxon>Fusobacteriati</taxon>
        <taxon>Fusobacteriota</taxon>
        <taxon>Fusobacteriia</taxon>
        <taxon>Fusobacteriales</taxon>
        <taxon>Leptotrichiaceae</taxon>
        <taxon>Leptotrichia</taxon>
    </lineage>
</organism>
<dbReference type="Proteomes" id="UP000321397">
    <property type="component" value="Chromosome"/>
</dbReference>
<dbReference type="PANTHER" id="PTHR43298:SF2">
    <property type="entry name" value="FMN_FAD EXPORTER YEEO-RELATED"/>
    <property type="match status" value="1"/>
</dbReference>
<dbReference type="InterPro" id="IPR050222">
    <property type="entry name" value="MATE_MdtK"/>
</dbReference>
<dbReference type="PANTHER" id="PTHR43298">
    <property type="entry name" value="MULTIDRUG RESISTANCE PROTEIN NORM-RELATED"/>
    <property type="match status" value="1"/>
</dbReference>